<dbReference type="EMBL" id="CP027062">
    <property type="protein sequence ID" value="AVI49725.1"/>
    <property type="molecule type" value="Genomic_DNA"/>
</dbReference>
<protein>
    <recommendedName>
        <fullName evidence="6">GTP cyclohydrolase 1</fullName>
        <ecNumber evidence="6">3.5.4.16</ecNumber>
    </recommendedName>
    <alternativeName>
        <fullName evidence="6">GTP cyclohydrolase I</fullName>
        <shortName evidence="6">GTP-CH-I</shortName>
    </alternativeName>
</protein>
<dbReference type="GO" id="GO:0005737">
    <property type="term" value="C:cytoplasm"/>
    <property type="evidence" value="ECO:0007669"/>
    <property type="project" value="TreeGrafter"/>
</dbReference>
<dbReference type="KEGG" id="aue:C5O00_00515"/>
<dbReference type="Gene3D" id="3.30.1130.10">
    <property type="match status" value="1"/>
</dbReference>
<dbReference type="Proteomes" id="UP000238442">
    <property type="component" value="Chromosome"/>
</dbReference>
<dbReference type="NCBIfam" id="NF006826">
    <property type="entry name" value="PRK09347.1-3"/>
    <property type="match status" value="1"/>
</dbReference>
<dbReference type="FunFam" id="3.30.1130.10:FF:000001">
    <property type="entry name" value="GTP cyclohydrolase 1"/>
    <property type="match status" value="1"/>
</dbReference>
<comment type="catalytic activity">
    <reaction evidence="1 6">
        <text>GTP + H2O = 7,8-dihydroneopterin 3'-triphosphate + formate + H(+)</text>
        <dbReference type="Rhea" id="RHEA:17473"/>
        <dbReference type="ChEBI" id="CHEBI:15377"/>
        <dbReference type="ChEBI" id="CHEBI:15378"/>
        <dbReference type="ChEBI" id="CHEBI:15740"/>
        <dbReference type="ChEBI" id="CHEBI:37565"/>
        <dbReference type="ChEBI" id="CHEBI:58462"/>
        <dbReference type="EC" id="3.5.4.16"/>
    </reaction>
</comment>
<dbReference type="Pfam" id="PF01227">
    <property type="entry name" value="GTP_cyclohydroI"/>
    <property type="match status" value="1"/>
</dbReference>
<evidence type="ECO:0000313" key="9">
    <source>
        <dbReference type="Proteomes" id="UP000238442"/>
    </source>
</evidence>
<keyword evidence="5 6" id="KW-0378">Hydrolase</keyword>
<evidence type="ECO:0000256" key="6">
    <source>
        <dbReference type="HAMAP-Rule" id="MF_00223"/>
    </source>
</evidence>
<dbReference type="SUPFAM" id="SSF55620">
    <property type="entry name" value="Tetrahydrobiopterin biosynthesis enzymes-like"/>
    <property type="match status" value="1"/>
</dbReference>
<feature type="binding site" evidence="6">
    <location>
        <position position="177"/>
    </location>
    <ligand>
        <name>Zn(2+)</name>
        <dbReference type="ChEBI" id="CHEBI:29105"/>
    </ligand>
</feature>
<dbReference type="GO" id="GO:0005525">
    <property type="term" value="F:GTP binding"/>
    <property type="evidence" value="ECO:0007669"/>
    <property type="project" value="UniProtKB-KW"/>
</dbReference>
<evidence type="ECO:0000256" key="3">
    <source>
        <dbReference type="ARBA" id="ARBA00008085"/>
    </source>
</evidence>
<reference evidence="8 9" key="1">
    <citation type="submission" date="2018-02" db="EMBL/GenBank/DDBJ databases">
        <title>Genomic analysis of the strain RR4-38 isolated from a seawater recirculating aquaculture system.</title>
        <authorList>
            <person name="Kim Y.-S."/>
            <person name="Jang Y.H."/>
            <person name="Kim K.-H."/>
        </authorList>
    </citation>
    <scope>NUCLEOTIDE SEQUENCE [LARGE SCALE GENOMIC DNA]</scope>
    <source>
        <strain evidence="8 9">RR4-38</strain>
    </source>
</reference>
<evidence type="ECO:0000256" key="2">
    <source>
        <dbReference type="ARBA" id="ARBA00005080"/>
    </source>
</evidence>
<dbReference type="NCBIfam" id="TIGR00063">
    <property type="entry name" value="folE"/>
    <property type="match status" value="1"/>
</dbReference>
<feature type="binding site" evidence="6">
    <location>
        <position position="106"/>
    </location>
    <ligand>
        <name>Zn(2+)</name>
        <dbReference type="ChEBI" id="CHEBI:29105"/>
    </ligand>
</feature>
<keyword evidence="6" id="KW-0862">Zinc</keyword>
<dbReference type="HAMAP" id="MF_00223">
    <property type="entry name" value="FolE"/>
    <property type="match status" value="1"/>
</dbReference>
<feature type="binding site" evidence="6">
    <location>
        <position position="109"/>
    </location>
    <ligand>
        <name>Zn(2+)</name>
        <dbReference type="ChEBI" id="CHEBI:29105"/>
    </ligand>
</feature>
<dbReference type="PANTHER" id="PTHR11109:SF7">
    <property type="entry name" value="GTP CYCLOHYDROLASE 1"/>
    <property type="match status" value="1"/>
</dbReference>
<comment type="subunit">
    <text evidence="6">Homopolymer.</text>
</comment>
<dbReference type="UniPathway" id="UPA00848">
    <property type="reaction ID" value="UER00151"/>
</dbReference>
<keyword evidence="6" id="KW-0547">Nucleotide-binding</keyword>
<dbReference type="InterPro" id="IPR020602">
    <property type="entry name" value="GTP_CycHdrlase_I_dom"/>
</dbReference>
<organism evidence="8 9">
    <name type="scientific">Pukyongia salina</name>
    <dbReference type="NCBI Taxonomy" id="2094025"/>
    <lineage>
        <taxon>Bacteria</taxon>
        <taxon>Pseudomonadati</taxon>
        <taxon>Bacteroidota</taxon>
        <taxon>Flavobacteriia</taxon>
        <taxon>Flavobacteriales</taxon>
        <taxon>Flavobacteriaceae</taxon>
        <taxon>Pukyongia</taxon>
    </lineage>
</organism>
<evidence type="ECO:0000256" key="4">
    <source>
        <dbReference type="ARBA" id="ARBA00022563"/>
    </source>
</evidence>
<dbReference type="Gene3D" id="1.10.286.10">
    <property type="match status" value="1"/>
</dbReference>
<dbReference type="GO" id="GO:0046654">
    <property type="term" value="P:tetrahydrofolate biosynthetic process"/>
    <property type="evidence" value="ECO:0007669"/>
    <property type="project" value="UniProtKB-UniRule"/>
</dbReference>
<keyword evidence="4 6" id="KW-0554">One-carbon metabolism</keyword>
<dbReference type="RefSeq" id="WP_105213961.1">
    <property type="nucleotide sequence ID" value="NZ_CP027062.1"/>
</dbReference>
<dbReference type="EC" id="3.5.4.16" evidence="6"/>
<dbReference type="InterPro" id="IPR043133">
    <property type="entry name" value="GTP-CH-I_C/QueF"/>
</dbReference>
<keyword evidence="6" id="KW-0479">Metal-binding</keyword>
<evidence type="ECO:0000259" key="7">
    <source>
        <dbReference type="Pfam" id="PF01227"/>
    </source>
</evidence>
<dbReference type="InterPro" id="IPR018234">
    <property type="entry name" value="GTP_CycHdrlase_I_CS"/>
</dbReference>
<dbReference type="GO" id="GO:0008270">
    <property type="term" value="F:zinc ion binding"/>
    <property type="evidence" value="ECO:0007669"/>
    <property type="project" value="UniProtKB-UniRule"/>
</dbReference>
<dbReference type="PROSITE" id="PS00860">
    <property type="entry name" value="GTP_CYCLOHYDROL_1_2"/>
    <property type="match status" value="1"/>
</dbReference>
<evidence type="ECO:0000256" key="5">
    <source>
        <dbReference type="ARBA" id="ARBA00022801"/>
    </source>
</evidence>
<accession>A0A2S0HSV6</accession>
<proteinExistence type="inferred from homology"/>
<dbReference type="InterPro" id="IPR001474">
    <property type="entry name" value="GTP_CycHdrlase_I"/>
</dbReference>
<dbReference type="InterPro" id="IPR043134">
    <property type="entry name" value="GTP-CH-I_N"/>
</dbReference>
<dbReference type="AlphaFoldDB" id="A0A2S0HSV6"/>
<comment type="similarity">
    <text evidence="3 6">Belongs to the GTP cyclohydrolase I family.</text>
</comment>
<dbReference type="OrthoDB" id="9801207at2"/>
<feature type="domain" description="GTP cyclohydrolase I" evidence="7">
    <location>
        <begin position="38"/>
        <end position="210"/>
    </location>
</feature>
<evidence type="ECO:0000256" key="1">
    <source>
        <dbReference type="ARBA" id="ARBA00001052"/>
    </source>
</evidence>
<dbReference type="PANTHER" id="PTHR11109">
    <property type="entry name" value="GTP CYCLOHYDROLASE I"/>
    <property type="match status" value="1"/>
</dbReference>
<dbReference type="GO" id="GO:0006730">
    <property type="term" value="P:one-carbon metabolic process"/>
    <property type="evidence" value="ECO:0007669"/>
    <property type="project" value="UniProtKB-UniRule"/>
</dbReference>
<gene>
    <name evidence="6" type="primary">folE</name>
    <name evidence="8" type="ORF">C5O00_00515</name>
</gene>
<name>A0A2S0HSV6_9FLAO</name>
<dbReference type="GO" id="GO:0006729">
    <property type="term" value="P:tetrahydrobiopterin biosynthetic process"/>
    <property type="evidence" value="ECO:0007669"/>
    <property type="project" value="TreeGrafter"/>
</dbReference>
<keyword evidence="6" id="KW-0342">GTP-binding</keyword>
<dbReference type="GO" id="GO:0003934">
    <property type="term" value="F:GTP cyclohydrolase I activity"/>
    <property type="evidence" value="ECO:0007669"/>
    <property type="project" value="UniProtKB-UniRule"/>
</dbReference>
<sequence>MPTNKNNSSHNGVYNSNTSQVIDPCVLDHDKQKVIAFHFAKIMDSLGLDRTDPSLQETPNRVAKMYVNEVFRGLNENNFPKITLFENTSGYNEMILVDRIALYSYCEHHFVPFFGEATIAYIPNDHVIGLSKINRIVQFIASKPQIQEKLTTEIGQKFNEILQTQDVAVFIKAHHLCVASRGVEDNRSVTRTSFFSGKFQKEKMKTKFFDSMDKF</sequence>
<evidence type="ECO:0000313" key="8">
    <source>
        <dbReference type="EMBL" id="AVI49725.1"/>
    </source>
</evidence>
<keyword evidence="9" id="KW-1185">Reference proteome</keyword>
<comment type="pathway">
    <text evidence="2 6">Cofactor biosynthesis; 7,8-dihydroneopterin triphosphate biosynthesis; 7,8-dihydroneopterin triphosphate from GTP: step 1/1.</text>
</comment>
<dbReference type="NCBIfam" id="NF006824">
    <property type="entry name" value="PRK09347.1-1"/>
    <property type="match status" value="1"/>
</dbReference>